<dbReference type="PANTHER" id="PTHR47559">
    <property type="entry name" value="OS03G0844900 PROTEIN"/>
    <property type="match status" value="1"/>
</dbReference>
<dbReference type="FunFam" id="2.40.50.140:FF:000103">
    <property type="entry name" value="protein RRP5 homolog"/>
    <property type="match status" value="1"/>
</dbReference>
<evidence type="ECO:0000313" key="3">
    <source>
        <dbReference type="EMBL" id="PIR38233.1"/>
    </source>
</evidence>
<dbReference type="GO" id="GO:0003676">
    <property type="term" value="F:nucleic acid binding"/>
    <property type="evidence" value="ECO:0007669"/>
    <property type="project" value="InterPro"/>
</dbReference>
<sequence length="405" mass="45158">MSRGTCRFLYFGLFSKRLVNKIMTTKEKEVVSKTDEMEGAEEAARQNKKDSEMGKLFAAITNPPELESLVEGTVIGLDNKAVYVDLPPYGTGIIYGREFINARDIIRKMNIGDTISAKVISFDNEEGYIEISIKEARQALIWGEAEEAVRDSKVFELPITDANKGGLLINWQGITGFLPASQLKPEHYPRVQDGDKDKILDELKKLIGEKITVSIITALPREGKLIFSEKGMEEKGKGEIVEKYAVGDVLDGEVTGVVEFGVFVKVEEGLEGLVHISEMDWGLVEDPKQLYKIGDKVKVRVIDVKDGKISLSIKQLKENPWADAAKKYKKDDVVDGVIIKFNKHGALASIEEGVAGLVHVSEFGSDEKLRKTLELGKTYKFKINLFEPNEMKMTLSFADKDDDKS</sequence>
<feature type="domain" description="S1 motif" evidence="2">
    <location>
        <begin position="152"/>
        <end position="230"/>
    </location>
</feature>
<gene>
    <name evidence="3" type="ORF">COV34_01300</name>
</gene>
<protein>
    <submittedName>
        <fullName evidence="3">30S ribosomal protein S1</fullName>
    </submittedName>
</protein>
<evidence type="ECO:0000259" key="2">
    <source>
        <dbReference type="PROSITE" id="PS50126"/>
    </source>
</evidence>
<dbReference type="AlphaFoldDB" id="A0A2H0QVC6"/>
<comment type="function">
    <text evidence="1">Binds mRNA; thus facilitating recognition of the initiation point. It is needed to translate mRNA with a short Shine-Dalgarno (SD) purine-rich sequence.</text>
</comment>
<dbReference type="Proteomes" id="UP000231333">
    <property type="component" value="Unassembled WGS sequence"/>
</dbReference>
<dbReference type="InterPro" id="IPR003029">
    <property type="entry name" value="S1_domain"/>
</dbReference>
<feature type="domain" description="S1 motif" evidence="2">
    <location>
        <begin position="331"/>
        <end position="398"/>
    </location>
</feature>
<dbReference type="GO" id="GO:0005840">
    <property type="term" value="C:ribosome"/>
    <property type="evidence" value="ECO:0007669"/>
    <property type="project" value="UniProtKB-KW"/>
</dbReference>
<keyword evidence="3" id="KW-0689">Ribosomal protein</keyword>
<reference evidence="3 4" key="1">
    <citation type="submission" date="2017-09" db="EMBL/GenBank/DDBJ databases">
        <title>Depth-based differentiation of microbial function through sediment-hosted aquifers and enrichment of novel symbionts in the deep terrestrial subsurface.</title>
        <authorList>
            <person name="Probst A.J."/>
            <person name="Ladd B."/>
            <person name="Jarett J.K."/>
            <person name="Geller-Mcgrath D.E."/>
            <person name="Sieber C.M."/>
            <person name="Emerson J.B."/>
            <person name="Anantharaman K."/>
            <person name="Thomas B.C."/>
            <person name="Malmstrom R."/>
            <person name="Stieglmeier M."/>
            <person name="Klingl A."/>
            <person name="Woyke T."/>
            <person name="Ryan C.M."/>
            <person name="Banfield J.F."/>
        </authorList>
    </citation>
    <scope>NUCLEOTIDE SEQUENCE [LARGE SCALE GENOMIC DNA]</scope>
    <source>
        <strain evidence="3">CG10_big_fil_rev_8_21_14_0_10_42_12</strain>
    </source>
</reference>
<dbReference type="InterPro" id="IPR035104">
    <property type="entry name" value="Ribosomal_protein_S1-like"/>
</dbReference>
<name>A0A2H0QVC6_9BACT</name>
<dbReference type="PANTHER" id="PTHR47559:SF1">
    <property type="entry name" value="OS03G0844900 PROTEIN"/>
    <property type="match status" value="1"/>
</dbReference>
<dbReference type="Gene3D" id="2.40.50.140">
    <property type="entry name" value="Nucleic acid-binding proteins"/>
    <property type="match status" value="4"/>
</dbReference>
<evidence type="ECO:0000313" key="4">
    <source>
        <dbReference type="Proteomes" id="UP000231333"/>
    </source>
</evidence>
<dbReference type="PRINTS" id="PR00681">
    <property type="entry name" value="RIBOSOMALS1"/>
</dbReference>
<comment type="caution">
    <text evidence="3">The sequence shown here is derived from an EMBL/GenBank/DDBJ whole genome shotgun (WGS) entry which is preliminary data.</text>
</comment>
<proteinExistence type="predicted"/>
<dbReference type="InterPro" id="IPR052757">
    <property type="entry name" value="Ribosomal_protein_S1"/>
</dbReference>
<keyword evidence="3" id="KW-0687">Ribonucleoprotein</keyword>
<organism evidence="3 4">
    <name type="scientific">Candidatus Zambryskibacteria bacterium CG10_big_fil_rev_8_21_14_0_10_42_12</name>
    <dbReference type="NCBI Taxonomy" id="1975115"/>
    <lineage>
        <taxon>Bacteria</taxon>
        <taxon>Candidatus Zambryskiibacteriota</taxon>
    </lineage>
</organism>
<dbReference type="InterPro" id="IPR012340">
    <property type="entry name" value="NA-bd_OB-fold"/>
</dbReference>
<dbReference type="SMART" id="SM00316">
    <property type="entry name" value="S1"/>
    <property type="match status" value="4"/>
</dbReference>
<dbReference type="EMBL" id="PCXL01000011">
    <property type="protein sequence ID" value="PIR38233.1"/>
    <property type="molecule type" value="Genomic_DNA"/>
</dbReference>
<dbReference type="SUPFAM" id="SSF50249">
    <property type="entry name" value="Nucleic acid-binding proteins"/>
    <property type="match status" value="4"/>
</dbReference>
<feature type="domain" description="S1 motif" evidence="2">
    <location>
        <begin position="67"/>
        <end position="134"/>
    </location>
</feature>
<accession>A0A2H0QVC6</accession>
<dbReference type="Pfam" id="PF00575">
    <property type="entry name" value="S1"/>
    <property type="match status" value="3"/>
</dbReference>
<feature type="domain" description="S1 motif" evidence="2">
    <location>
        <begin position="247"/>
        <end position="314"/>
    </location>
</feature>
<evidence type="ECO:0000256" key="1">
    <source>
        <dbReference type="ARBA" id="ARBA00025604"/>
    </source>
</evidence>
<dbReference type="PROSITE" id="PS50126">
    <property type="entry name" value="S1"/>
    <property type="match status" value="4"/>
</dbReference>